<dbReference type="NCBIfam" id="TIGR00747">
    <property type="entry name" value="fabH"/>
    <property type="match status" value="1"/>
</dbReference>
<proteinExistence type="inferred from homology"/>
<keyword evidence="7" id="KW-0443">Lipid metabolism</keyword>
<evidence type="ECO:0000256" key="2">
    <source>
        <dbReference type="ARBA" id="ARBA00008642"/>
    </source>
</evidence>
<dbReference type="OrthoDB" id="9815506at2"/>
<evidence type="ECO:0000256" key="5">
    <source>
        <dbReference type="ARBA" id="ARBA00022679"/>
    </source>
</evidence>
<feature type="domain" description="Beta-ketoacyl-[acyl-carrier-protein] synthase III C-terminal" evidence="10">
    <location>
        <begin position="254"/>
        <end position="341"/>
    </location>
</feature>
<dbReference type="InterPro" id="IPR004655">
    <property type="entry name" value="FabH"/>
</dbReference>
<evidence type="ECO:0000256" key="6">
    <source>
        <dbReference type="ARBA" id="ARBA00022832"/>
    </source>
</evidence>
<dbReference type="Pfam" id="PF08541">
    <property type="entry name" value="ACP_syn_III_C"/>
    <property type="match status" value="1"/>
</dbReference>
<evidence type="ECO:0000256" key="9">
    <source>
        <dbReference type="ARBA" id="ARBA00023315"/>
    </source>
</evidence>
<evidence type="ECO:0000256" key="3">
    <source>
        <dbReference type="ARBA" id="ARBA00022490"/>
    </source>
</evidence>
<dbReference type="GO" id="GO:0044550">
    <property type="term" value="P:secondary metabolite biosynthetic process"/>
    <property type="evidence" value="ECO:0007669"/>
    <property type="project" value="TreeGrafter"/>
</dbReference>
<dbReference type="PANTHER" id="PTHR34069">
    <property type="entry name" value="3-OXOACYL-[ACYL-CARRIER-PROTEIN] SYNTHASE 3"/>
    <property type="match status" value="1"/>
</dbReference>
<dbReference type="Proteomes" id="UP000295345">
    <property type="component" value="Unassembled WGS sequence"/>
</dbReference>
<dbReference type="Pfam" id="PF08545">
    <property type="entry name" value="ACP_syn_III"/>
    <property type="match status" value="1"/>
</dbReference>
<evidence type="ECO:0000259" key="11">
    <source>
        <dbReference type="Pfam" id="PF08545"/>
    </source>
</evidence>
<evidence type="ECO:0000256" key="1">
    <source>
        <dbReference type="ARBA" id="ARBA00005189"/>
    </source>
</evidence>
<sequence>MSPIGTTPVPATPIGILGTGSLLPSVVVGNEEIARGAGVTDEWIVRKTGIRERRRAQDHEATSDLAAAAAERALQQAGVRPDEVAYIVLATSTPDQPQPPTASFVQHLIGAVNAVAFDVNAVCAGFVYALSLVERVLRTEPANEGRYGLVIGADIYSRILDYSDRRTAILFGDGAGAVLLGRTAPGDGAGILATSLLSRGDQHRLIGVPAGGSRLPASVDTVEAGSHFFQMDGRGVRSFVQENLPKAVHKLLVDAGVGTEEVRHFVPHQANGVMLREVWPELKLINAELQLTVERHGNTGAASVPIALDVVHRRGELAEGDKVLLSAFGGGMAVGSALISWGRTAHARPALDQAAARLVEHQAGAAA</sequence>
<keyword evidence="9" id="KW-0012">Acyltransferase</keyword>
<protein>
    <submittedName>
        <fullName evidence="12">Ketoacyl-ACP synthase III</fullName>
    </submittedName>
</protein>
<dbReference type="GO" id="GO:0004315">
    <property type="term" value="F:3-oxoacyl-[acyl-carrier-protein] synthase activity"/>
    <property type="evidence" value="ECO:0007669"/>
    <property type="project" value="InterPro"/>
</dbReference>
<evidence type="ECO:0000256" key="7">
    <source>
        <dbReference type="ARBA" id="ARBA00023098"/>
    </source>
</evidence>
<dbReference type="InterPro" id="IPR013747">
    <property type="entry name" value="ACP_syn_III_C"/>
</dbReference>
<dbReference type="GO" id="GO:0006633">
    <property type="term" value="P:fatty acid biosynthetic process"/>
    <property type="evidence" value="ECO:0007669"/>
    <property type="project" value="UniProtKB-KW"/>
</dbReference>
<gene>
    <name evidence="12" type="ORF">E1283_16180</name>
</gene>
<keyword evidence="13" id="KW-1185">Reference proteome</keyword>
<comment type="pathway">
    <text evidence="1">Lipid metabolism.</text>
</comment>
<dbReference type="InterPro" id="IPR016039">
    <property type="entry name" value="Thiolase-like"/>
</dbReference>
<dbReference type="PANTHER" id="PTHR34069:SF2">
    <property type="entry name" value="BETA-KETOACYL-[ACYL-CARRIER-PROTEIN] SYNTHASE III"/>
    <property type="match status" value="1"/>
</dbReference>
<dbReference type="InterPro" id="IPR013751">
    <property type="entry name" value="ACP_syn_III_N"/>
</dbReference>
<evidence type="ECO:0000313" key="13">
    <source>
        <dbReference type="Proteomes" id="UP000295345"/>
    </source>
</evidence>
<dbReference type="RefSeq" id="WP_132818747.1">
    <property type="nucleotide sequence ID" value="NZ_SMKI01000154.1"/>
</dbReference>
<evidence type="ECO:0000313" key="12">
    <source>
        <dbReference type="EMBL" id="TDC74301.1"/>
    </source>
</evidence>
<dbReference type="EMBL" id="SMKI01000154">
    <property type="protein sequence ID" value="TDC74301.1"/>
    <property type="molecule type" value="Genomic_DNA"/>
</dbReference>
<dbReference type="AlphaFoldDB" id="A0A4R4TAH9"/>
<keyword evidence="5" id="KW-0808">Transferase</keyword>
<name>A0A4R4TAH9_9ACTN</name>
<dbReference type="CDD" id="cd00830">
    <property type="entry name" value="KAS_III"/>
    <property type="match status" value="1"/>
</dbReference>
<keyword evidence="4" id="KW-0444">Lipid biosynthesis</keyword>
<dbReference type="SUPFAM" id="SSF53901">
    <property type="entry name" value="Thiolase-like"/>
    <property type="match status" value="1"/>
</dbReference>
<comment type="similarity">
    <text evidence="2">Belongs to the thiolase-like superfamily. FabH family.</text>
</comment>
<keyword evidence="3" id="KW-0963">Cytoplasm</keyword>
<feature type="domain" description="Beta-ketoacyl-[acyl-carrier-protein] synthase III N-terminal" evidence="11">
    <location>
        <begin position="117"/>
        <end position="200"/>
    </location>
</feature>
<evidence type="ECO:0000256" key="4">
    <source>
        <dbReference type="ARBA" id="ARBA00022516"/>
    </source>
</evidence>
<keyword evidence="8" id="KW-0275">Fatty acid biosynthesis</keyword>
<evidence type="ECO:0000256" key="8">
    <source>
        <dbReference type="ARBA" id="ARBA00023160"/>
    </source>
</evidence>
<dbReference type="NCBIfam" id="NF006829">
    <property type="entry name" value="PRK09352.1"/>
    <property type="match status" value="1"/>
</dbReference>
<dbReference type="Gene3D" id="3.40.47.10">
    <property type="match status" value="1"/>
</dbReference>
<organism evidence="12 13">
    <name type="scientific">Streptomyces hainanensis</name>
    <dbReference type="NCBI Taxonomy" id="402648"/>
    <lineage>
        <taxon>Bacteria</taxon>
        <taxon>Bacillati</taxon>
        <taxon>Actinomycetota</taxon>
        <taxon>Actinomycetes</taxon>
        <taxon>Kitasatosporales</taxon>
        <taxon>Streptomycetaceae</taxon>
        <taxon>Streptomyces</taxon>
    </lineage>
</organism>
<evidence type="ECO:0000259" key="10">
    <source>
        <dbReference type="Pfam" id="PF08541"/>
    </source>
</evidence>
<reference evidence="12 13" key="1">
    <citation type="submission" date="2019-03" db="EMBL/GenBank/DDBJ databases">
        <title>Draft genome sequences of novel Actinobacteria.</title>
        <authorList>
            <person name="Sahin N."/>
            <person name="Ay H."/>
            <person name="Saygin H."/>
        </authorList>
    </citation>
    <scope>NUCLEOTIDE SEQUENCE [LARGE SCALE GENOMIC DNA]</scope>
    <source>
        <strain evidence="12 13">DSM 41900</strain>
    </source>
</reference>
<comment type="caution">
    <text evidence="12">The sequence shown here is derived from an EMBL/GenBank/DDBJ whole genome shotgun (WGS) entry which is preliminary data.</text>
</comment>
<accession>A0A4R4TAH9</accession>
<keyword evidence="6" id="KW-0276">Fatty acid metabolism</keyword>